<keyword evidence="4" id="KW-1185">Reference proteome</keyword>
<evidence type="ECO:0000256" key="1">
    <source>
        <dbReference type="SAM" id="MobiDB-lite"/>
    </source>
</evidence>
<dbReference type="InterPro" id="IPR015947">
    <property type="entry name" value="PUA-like_sf"/>
</dbReference>
<dbReference type="InterPro" id="IPR045134">
    <property type="entry name" value="UHRF1/2-like"/>
</dbReference>
<dbReference type="SMART" id="SM00466">
    <property type="entry name" value="SRA"/>
    <property type="match status" value="1"/>
</dbReference>
<keyword evidence="3" id="KW-0378">Hydrolase</keyword>
<dbReference type="PROSITE" id="PS51015">
    <property type="entry name" value="YDG"/>
    <property type="match status" value="1"/>
</dbReference>
<name>A0ABZ1ZL42_STRAQ</name>
<dbReference type="Gene3D" id="1.10.30.50">
    <property type="match status" value="1"/>
</dbReference>
<dbReference type="GO" id="GO:0004519">
    <property type="term" value="F:endonuclease activity"/>
    <property type="evidence" value="ECO:0007669"/>
    <property type="project" value="UniProtKB-KW"/>
</dbReference>
<dbReference type="CDD" id="cd00085">
    <property type="entry name" value="HNHc"/>
    <property type="match status" value="1"/>
</dbReference>
<dbReference type="InterPro" id="IPR003105">
    <property type="entry name" value="SRA_YDG"/>
</dbReference>
<sequence length="327" mass="36696">MSTYRAVFGHVNDVPPGTAYESREEVKVAKLHKENEAGISWGRDDDGERAADAIVLNKGYEDDVDNWQEVIYTGAGGKTRNSTKQTSDQTWDNKGNSSLRRSRVKGNFVRVIRGSAGERAYSPVSGYRYDGLYKVVEDWSETGRSGFKICRFVLHRLGDEWQELTSFEQQIRDLLHVGAQGGDGDEGTDSEIIRRRSMSVERIVRKSAVTRRVKHLHGYICQICRTPLRINSSGKNYAEGAHIHALGGPQGGPDVDGNVLCLCPNCHVKLDRGALYLTDDFQAVDRFAAESGLRVVPLRMVSGHRVQERFIRAHRRFWNILDGVDDS</sequence>
<dbReference type="InterPro" id="IPR003615">
    <property type="entry name" value="HNH_nuc"/>
</dbReference>
<dbReference type="Gene3D" id="2.30.280.10">
    <property type="entry name" value="SRA-YDG"/>
    <property type="match status" value="1"/>
</dbReference>
<feature type="domain" description="YDG" evidence="2">
    <location>
        <begin position="9"/>
        <end position="156"/>
    </location>
</feature>
<evidence type="ECO:0000259" key="2">
    <source>
        <dbReference type="PROSITE" id="PS51015"/>
    </source>
</evidence>
<dbReference type="PANTHER" id="PTHR14140">
    <property type="entry name" value="E3 UBIQUITIN-PROTEIN LIGASE UHRF-RELATED"/>
    <property type="match status" value="1"/>
</dbReference>
<feature type="region of interest" description="Disordered" evidence="1">
    <location>
        <begin position="76"/>
        <end position="99"/>
    </location>
</feature>
<dbReference type="EMBL" id="CP109491">
    <property type="protein sequence ID" value="WUX39415.1"/>
    <property type="molecule type" value="Genomic_DNA"/>
</dbReference>
<organism evidence="3 4">
    <name type="scientific">Streptomyces anulatus</name>
    <name type="common">Streptomyces chrysomallus</name>
    <dbReference type="NCBI Taxonomy" id="1892"/>
    <lineage>
        <taxon>Bacteria</taxon>
        <taxon>Bacillati</taxon>
        <taxon>Actinomycetota</taxon>
        <taxon>Actinomycetes</taxon>
        <taxon>Kitasatosporales</taxon>
        <taxon>Streptomycetaceae</taxon>
        <taxon>Streptomyces</taxon>
    </lineage>
</organism>
<dbReference type="Pfam" id="PF13391">
    <property type="entry name" value="HNH_2"/>
    <property type="match status" value="1"/>
</dbReference>
<evidence type="ECO:0000313" key="4">
    <source>
        <dbReference type="Proteomes" id="UP001431926"/>
    </source>
</evidence>
<evidence type="ECO:0000313" key="3">
    <source>
        <dbReference type="EMBL" id="WUX39415.1"/>
    </source>
</evidence>
<dbReference type="InterPro" id="IPR036987">
    <property type="entry name" value="SRA-YDG_sf"/>
</dbReference>
<reference evidence="3" key="1">
    <citation type="submission" date="2022-10" db="EMBL/GenBank/DDBJ databases">
        <title>The complete genomes of actinobacterial strains from the NBC collection.</title>
        <authorList>
            <person name="Joergensen T.S."/>
            <person name="Alvarez Arevalo M."/>
            <person name="Sterndorff E.B."/>
            <person name="Faurdal D."/>
            <person name="Vuksanovic O."/>
            <person name="Mourched A.-S."/>
            <person name="Charusanti P."/>
            <person name="Shaw S."/>
            <person name="Blin K."/>
            <person name="Weber T."/>
        </authorList>
    </citation>
    <scope>NUCLEOTIDE SEQUENCE</scope>
    <source>
        <strain evidence="3">NBC_01436</strain>
    </source>
</reference>
<dbReference type="Pfam" id="PF02182">
    <property type="entry name" value="SAD_SRA"/>
    <property type="match status" value="1"/>
</dbReference>
<dbReference type="SUPFAM" id="SSF88697">
    <property type="entry name" value="PUA domain-like"/>
    <property type="match status" value="1"/>
</dbReference>
<dbReference type="PANTHER" id="PTHR14140:SF27">
    <property type="entry name" value="OS04G0289800 PROTEIN"/>
    <property type="match status" value="1"/>
</dbReference>
<protein>
    <submittedName>
        <fullName evidence="3">HNH endonuclease</fullName>
    </submittedName>
</protein>
<feature type="compositionally biased region" description="Polar residues" evidence="1">
    <location>
        <begin position="79"/>
        <end position="99"/>
    </location>
</feature>
<dbReference type="RefSeq" id="WP_329357681.1">
    <property type="nucleotide sequence ID" value="NZ_CP109490.1"/>
</dbReference>
<dbReference type="Proteomes" id="UP001431926">
    <property type="component" value="Chromosome"/>
</dbReference>
<proteinExistence type="predicted"/>
<keyword evidence="3" id="KW-0255">Endonuclease</keyword>
<accession>A0ABZ1ZL42</accession>
<keyword evidence="3" id="KW-0540">Nuclease</keyword>
<gene>
    <name evidence="3" type="ORF">OG367_25800</name>
</gene>